<keyword evidence="2" id="KW-1185">Reference proteome</keyword>
<name>A0A8J5KEM9_ZINOF</name>
<accession>A0A8J5KEM9</accession>
<reference evidence="1 2" key="1">
    <citation type="submission" date="2020-08" db="EMBL/GenBank/DDBJ databases">
        <title>Plant Genome Project.</title>
        <authorList>
            <person name="Zhang R.-G."/>
        </authorList>
    </citation>
    <scope>NUCLEOTIDE SEQUENCE [LARGE SCALE GENOMIC DNA]</scope>
    <source>
        <tissue evidence="1">Rhizome</tissue>
    </source>
</reference>
<organism evidence="1 2">
    <name type="scientific">Zingiber officinale</name>
    <name type="common">Ginger</name>
    <name type="synonym">Amomum zingiber</name>
    <dbReference type="NCBI Taxonomy" id="94328"/>
    <lineage>
        <taxon>Eukaryota</taxon>
        <taxon>Viridiplantae</taxon>
        <taxon>Streptophyta</taxon>
        <taxon>Embryophyta</taxon>
        <taxon>Tracheophyta</taxon>
        <taxon>Spermatophyta</taxon>
        <taxon>Magnoliopsida</taxon>
        <taxon>Liliopsida</taxon>
        <taxon>Zingiberales</taxon>
        <taxon>Zingiberaceae</taxon>
        <taxon>Zingiber</taxon>
    </lineage>
</organism>
<dbReference type="EMBL" id="JACMSC010000017">
    <property type="protein sequence ID" value="KAG6478079.1"/>
    <property type="molecule type" value="Genomic_DNA"/>
</dbReference>
<evidence type="ECO:0000313" key="1">
    <source>
        <dbReference type="EMBL" id="KAG6478079.1"/>
    </source>
</evidence>
<protein>
    <submittedName>
        <fullName evidence="1">Uncharacterized protein</fullName>
    </submittedName>
</protein>
<gene>
    <name evidence="1" type="ORF">ZIOFF_061511</name>
</gene>
<dbReference type="AlphaFoldDB" id="A0A8J5KEM9"/>
<dbReference type="Proteomes" id="UP000734854">
    <property type="component" value="Unassembled WGS sequence"/>
</dbReference>
<dbReference type="GO" id="GO:0016020">
    <property type="term" value="C:membrane"/>
    <property type="evidence" value="ECO:0007669"/>
    <property type="project" value="InterPro"/>
</dbReference>
<dbReference type="Gene3D" id="1.20.1130.10">
    <property type="entry name" value="Photosystem I PsaA/PsaB"/>
    <property type="match status" value="1"/>
</dbReference>
<dbReference type="Pfam" id="PF00223">
    <property type="entry name" value="PsaA_PsaB"/>
    <property type="match status" value="1"/>
</dbReference>
<proteinExistence type="predicted"/>
<dbReference type="GO" id="GO:0009579">
    <property type="term" value="C:thylakoid"/>
    <property type="evidence" value="ECO:0007669"/>
    <property type="project" value="InterPro"/>
</dbReference>
<dbReference type="InterPro" id="IPR001280">
    <property type="entry name" value="PSI_PsaA/B"/>
</dbReference>
<sequence>MRGGHEERDKHARLFGLQTGPRTTTWHGHVVGPHCLRCARECNVKTSPALHISPGPLRFDYCHCGPPRRCPPRGASSIFKVIFSKLSQPDRVGICILYRIMDAPFEILRRVALWRAQYDESCKLYSGESYCLLLASMVESVGEASEAVVSLSIVQGRAIGVTHYLLGGIATTWASFLARIIAVG</sequence>
<dbReference type="InterPro" id="IPR036408">
    <property type="entry name" value="PSI_PsaA/B_sf"/>
</dbReference>
<evidence type="ECO:0000313" key="2">
    <source>
        <dbReference type="Proteomes" id="UP000734854"/>
    </source>
</evidence>
<dbReference type="GO" id="GO:0015979">
    <property type="term" value="P:photosynthesis"/>
    <property type="evidence" value="ECO:0007669"/>
    <property type="project" value="InterPro"/>
</dbReference>
<dbReference type="SUPFAM" id="SSF81558">
    <property type="entry name" value="Photosystem I subunits PsaA/PsaB"/>
    <property type="match status" value="1"/>
</dbReference>
<comment type="caution">
    <text evidence="1">The sequence shown here is derived from an EMBL/GenBank/DDBJ whole genome shotgun (WGS) entry which is preliminary data.</text>
</comment>